<dbReference type="InterPro" id="IPR052766">
    <property type="entry name" value="S41A_metabolite_peptidase"/>
</dbReference>
<dbReference type="AlphaFoldDB" id="A0AAD4LEU9"/>
<accession>A0AAD4LEU9</accession>
<keyword evidence="3" id="KW-1185">Reference proteome</keyword>
<dbReference type="SUPFAM" id="SSF52096">
    <property type="entry name" value="ClpP/crotonase"/>
    <property type="match status" value="1"/>
</dbReference>
<keyword evidence="1" id="KW-0732">Signal</keyword>
<dbReference type="PANTHER" id="PTHR37049">
    <property type="entry name" value="PEPTIDASE S41 FAMILY PROTEIN"/>
    <property type="match status" value="1"/>
</dbReference>
<name>A0AAD4LEU9_9AGAM</name>
<protein>
    <recommendedName>
        <fullName evidence="4">Tail specific protease domain-containing protein</fullName>
    </recommendedName>
</protein>
<dbReference type="PANTHER" id="PTHR37049:SF4">
    <property type="entry name" value="RHODANESE DOMAIN-CONTAINING PROTEIN"/>
    <property type="match status" value="1"/>
</dbReference>
<evidence type="ECO:0000313" key="2">
    <source>
        <dbReference type="EMBL" id="KAH8990810.1"/>
    </source>
</evidence>
<dbReference type="InterPro" id="IPR029045">
    <property type="entry name" value="ClpP/crotonase-like_dom_sf"/>
</dbReference>
<dbReference type="Proteomes" id="UP001201163">
    <property type="component" value="Unassembled WGS sequence"/>
</dbReference>
<organism evidence="2 3">
    <name type="scientific">Lactarius akahatsu</name>
    <dbReference type="NCBI Taxonomy" id="416441"/>
    <lineage>
        <taxon>Eukaryota</taxon>
        <taxon>Fungi</taxon>
        <taxon>Dikarya</taxon>
        <taxon>Basidiomycota</taxon>
        <taxon>Agaricomycotina</taxon>
        <taxon>Agaricomycetes</taxon>
        <taxon>Russulales</taxon>
        <taxon>Russulaceae</taxon>
        <taxon>Lactarius</taxon>
    </lineage>
</organism>
<feature type="signal peptide" evidence="1">
    <location>
        <begin position="1"/>
        <end position="26"/>
    </location>
</feature>
<reference evidence="2" key="1">
    <citation type="submission" date="2022-01" db="EMBL/GenBank/DDBJ databases">
        <title>Comparative genomics reveals a dynamic genome evolution in the ectomycorrhizal milk-cap (Lactarius) mushrooms.</title>
        <authorList>
            <consortium name="DOE Joint Genome Institute"/>
            <person name="Lebreton A."/>
            <person name="Tang N."/>
            <person name="Kuo A."/>
            <person name="LaButti K."/>
            <person name="Drula E."/>
            <person name="Barry K."/>
            <person name="Clum A."/>
            <person name="Lipzen A."/>
            <person name="Mousain D."/>
            <person name="Ng V."/>
            <person name="Wang R."/>
            <person name="Wang X."/>
            <person name="Dai Y."/>
            <person name="Henrissat B."/>
            <person name="Grigoriev I.V."/>
            <person name="Guerin-Laguette A."/>
            <person name="Yu F."/>
            <person name="Martin F.M."/>
        </authorList>
    </citation>
    <scope>NUCLEOTIDE SEQUENCE</scope>
    <source>
        <strain evidence="2">QP</strain>
    </source>
</reference>
<evidence type="ECO:0008006" key="4">
    <source>
        <dbReference type="Google" id="ProtNLM"/>
    </source>
</evidence>
<dbReference type="EMBL" id="JAKELL010000029">
    <property type="protein sequence ID" value="KAH8990810.1"/>
    <property type="molecule type" value="Genomic_DNA"/>
</dbReference>
<dbReference type="Gene3D" id="3.90.226.10">
    <property type="entry name" value="2-enoyl-CoA Hydratase, Chain A, domain 1"/>
    <property type="match status" value="1"/>
</dbReference>
<proteinExistence type="predicted"/>
<evidence type="ECO:0000256" key="1">
    <source>
        <dbReference type="SAM" id="SignalP"/>
    </source>
</evidence>
<gene>
    <name evidence="2" type="ORF">EDB92DRAFT_2114810</name>
</gene>
<sequence>MHITRFLHSGLMPALLGRGLLATAASDPCVQVAGLQFVDSADAIACQKSFPFNETLRQNVLSVISRVFDFYTFEDFYLNSPPPFQESTTNIRAEITRINSTHYATDYDFNRDLWDFTTQLNDGHTRWLPNCYNSYENILPAPVVILDKGIFIAPDSVELLNQLGSGFTAFFAAKKFNWQRLAGAKVLTIDGLPASAYIDNIARTVSGNYLDHNVRVNSVVSSYRIANTDFSQRVGDLAGQLFLTQTSLKFSLIPVSSTTPEFVDVPFVADFIGKAFTDGPSYWTNNCAANDQTNGVDLRSRISRVSRSRPRLTRAVLMDPAGQPKTAVDLPGPFLPTLSPTNGSTGVIKSFILPGNKTGVMFVGSFEGDFNQFPLDVGAAVKQFKASGVTNLLIDVTNNGGGYVCLGLFLHQFLAGTQAGFPGFQTTSRANPLAQKIVKAGIQQGHGISISIYAPDNWQFLNGTQMPLDFDYNDPSVPFIINGRNDPTSQRFEDMCPIPSVAIPTVPPFDLNKVAIIGNGNCASTCAIFTTVMFERHQTKIAVFGGNSSQSIQFKGTAGNQVIEWVELDTEIKTAGLKNDPLAPPDLLVNGDMRHNWRSAYSSFDESVPIAYVSEQPQYRFPYTAATYNNPQNLWLFAEKQIFG</sequence>
<evidence type="ECO:0000313" key="3">
    <source>
        <dbReference type="Proteomes" id="UP001201163"/>
    </source>
</evidence>
<feature type="chain" id="PRO_5042118123" description="Tail specific protease domain-containing protein" evidence="1">
    <location>
        <begin position="27"/>
        <end position="644"/>
    </location>
</feature>
<comment type="caution">
    <text evidence="2">The sequence shown here is derived from an EMBL/GenBank/DDBJ whole genome shotgun (WGS) entry which is preliminary data.</text>
</comment>